<evidence type="ECO:0000256" key="1">
    <source>
        <dbReference type="SAM" id="MobiDB-lite"/>
    </source>
</evidence>
<evidence type="ECO:0000313" key="4">
    <source>
        <dbReference type="EMBL" id="KAG0482415.1"/>
    </source>
</evidence>
<dbReference type="EMBL" id="JADCNL010000005">
    <property type="protein sequence ID" value="KAG0479878.1"/>
    <property type="molecule type" value="Genomic_DNA"/>
</dbReference>
<dbReference type="OrthoDB" id="1892673at2759"/>
<protein>
    <submittedName>
        <fullName evidence="3">Uncharacterized protein</fullName>
    </submittedName>
</protein>
<organism evidence="3 5">
    <name type="scientific">Vanilla planifolia</name>
    <name type="common">Vanilla</name>
    <dbReference type="NCBI Taxonomy" id="51239"/>
    <lineage>
        <taxon>Eukaryota</taxon>
        <taxon>Viridiplantae</taxon>
        <taxon>Streptophyta</taxon>
        <taxon>Embryophyta</taxon>
        <taxon>Tracheophyta</taxon>
        <taxon>Spermatophyta</taxon>
        <taxon>Magnoliopsida</taxon>
        <taxon>Liliopsida</taxon>
        <taxon>Asparagales</taxon>
        <taxon>Orchidaceae</taxon>
        <taxon>Vanilloideae</taxon>
        <taxon>Vanilleae</taxon>
        <taxon>Vanilla</taxon>
    </lineage>
</organism>
<evidence type="ECO:0000313" key="5">
    <source>
        <dbReference type="Proteomes" id="UP000636800"/>
    </source>
</evidence>
<keyword evidence="2" id="KW-0472">Membrane</keyword>
<proteinExistence type="predicted"/>
<keyword evidence="2" id="KW-0812">Transmembrane</keyword>
<evidence type="ECO:0000313" key="3">
    <source>
        <dbReference type="EMBL" id="KAG0479878.1"/>
    </source>
</evidence>
<name>A0A835QXQ3_VANPL</name>
<accession>A0A835QXQ3</accession>
<dbReference type="EMBL" id="JADCNM010000005">
    <property type="protein sequence ID" value="KAG0482415.1"/>
    <property type="molecule type" value="Genomic_DNA"/>
</dbReference>
<evidence type="ECO:0000256" key="2">
    <source>
        <dbReference type="SAM" id="Phobius"/>
    </source>
</evidence>
<dbReference type="AlphaFoldDB" id="A0A835QXQ3"/>
<keyword evidence="2" id="KW-1133">Transmembrane helix</keyword>
<keyword evidence="5" id="KW-1185">Reference proteome</keyword>
<reference evidence="5 6" key="1">
    <citation type="journal article" date="2020" name="Nat. Food">
        <title>A phased Vanilla planifolia genome enables genetic improvement of flavour and production.</title>
        <authorList>
            <person name="Hasing T."/>
            <person name="Tang H."/>
            <person name="Brym M."/>
            <person name="Khazi F."/>
            <person name="Huang T."/>
            <person name="Chambers A.H."/>
        </authorList>
    </citation>
    <scope>NUCLEOTIDE SEQUENCE [LARGE SCALE GENOMIC DNA]</scope>
    <source>
        <tissue evidence="3">Leaf</tissue>
    </source>
</reference>
<feature type="transmembrane region" description="Helical" evidence="2">
    <location>
        <begin position="30"/>
        <end position="48"/>
    </location>
</feature>
<gene>
    <name evidence="4" type="ORF">HPP92_010499</name>
    <name evidence="3" type="ORF">HPP92_010736</name>
</gene>
<comment type="caution">
    <text evidence="3">The sequence shown here is derived from an EMBL/GenBank/DDBJ whole genome shotgun (WGS) entry which is preliminary data.</text>
</comment>
<feature type="region of interest" description="Disordered" evidence="1">
    <location>
        <begin position="1"/>
        <end position="23"/>
    </location>
</feature>
<sequence length="71" mass="7393">MSDADGMKKPPQPSKGDVLHQSRRLGKSPVAMAVCGVVIVATIGYFTLYTKAKPETSSAEVGKMVGGGRAK</sequence>
<dbReference type="Proteomes" id="UP000636800">
    <property type="component" value="Chromosome 5"/>
</dbReference>
<dbReference type="Proteomes" id="UP000639772">
    <property type="component" value="Unassembled WGS sequence"/>
</dbReference>
<evidence type="ECO:0000313" key="6">
    <source>
        <dbReference type="Proteomes" id="UP000639772"/>
    </source>
</evidence>